<name>A0A1I0BS82_9FIRM</name>
<comment type="similarity">
    <text evidence="1">Belongs to the HIBADH-related family.</text>
</comment>
<dbReference type="PANTHER" id="PTHR43060">
    <property type="entry name" value="3-HYDROXYISOBUTYRATE DEHYDROGENASE-LIKE 1, MITOCHONDRIAL-RELATED"/>
    <property type="match status" value="1"/>
</dbReference>
<keyword evidence="2 7" id="KW-0560">Oxidoreductase</keyword>
<dbReference type="Proteomes" id="UP000198558">
    <property type="component" value="Unassembled WGS sequence"/>
</dbReference>
<dbReference type="Proteomes" id="UP000490821">
    <property type="component" value="Unassembled WGS sequence"/>
</dbReference>
<evidence type="ECO:0000256" key="3">
    <source>
        <dbReference type="ARBA" id="ARBA00023027"/>
    </source>
</evidence>
<evidence type="ECO:0000313" key="10">
    <source>
        <dbReference type="Proteomes" id="UP000490821"/>
    </source>
</evidence>
<dbReference type="EMBL" id="BLMI01000201">
    <property type="protein sequence ID" value="GFI41640.1"/>
    <property type="molecule type" value="Genomic_DNA"/>
</dbReference>
<dbReference type="Gene3D" id="1.10.1040.10">
    <property type="entry name" value="N-(1-d-carboxylethyl)-l-norvaline Dehydrogenase, domain 2"/>
    <property type="match status" value="1"/>
</dbReference>
<reference evidence="9" key="2">
    <citation type="submission" date="2016-10" db="EMBL/GenBank/DDBJ databases">
        <authorList>
            <person name="Varghese N."/>
            <person name="Submissions S."/>
        </authorList>
    </citation>
    <scope>NUCLEOTIDE SEQUENCE [LARGE SCALE GENOMIC DNA]</scope>
    <source>
        <strain evidence="9">DSM 1551</strain>
    </source>
</reference>
<dbReference type="Pfam" id="PF14833">
    <property type="entry name" value="NAD_binding_11"/>
    <property type="match status" value="1"/>
</dbReference>
<evidence type="ECO:0000259" key="6">
    <source>
        <dbReference type="Pfam" id="PF14833"/>
    </source>
</evidence>
<evidence type="ECO:0000259" key="5">
    <source>
        <dbReference type="Pfam" id="PF03446"/>
    </source>
</evidence>
<evidence type="ECO:0000256" key="1">
    <source>
        <dbReference type="ARBA" id="ARBA00009080"/>
    </source>
</evidence>
<dbReference type="GO" id="GO:0051287">
    <property type="term" value="F:NAD binding"/>
    <property type="evidence" value="ECO:0007669"/>
    <property type="project" value="InterPro"/>
</dbReference>
<evidence type="ECO:0000313" key="8">
    <source>
        <dbReference type="EMBL" id="SET09938.1"/>
    </source>
</evidence>
<keyword evidence="3" id="KW-0520">NAD</keyword>
<evidence type="ECO:0000313" key="7">
    <source>
        <dbReference type="EMBL" id="GFI41640.1"/>
    </source>
</evidence>
<dbReference type="InterPro" id="IPR013328">
    <property type="entry name" value="6PGD_dom2"/>
</dbReference>
<sequence length="287" mass="31569">MKKIGFIGVGVMGRGMVLNLSKTNYDISIYTRSKDKIKDLLDEKIKWCDDIEQCCKDKDIIMTMVGFPNDVEEVYFGEKGIINSAQPNTVLIDFTTSSPLLANKIYNQAKIKKLFSLDCPVSGGDIGAANGTLSIMVGGDKEIFEQVKPILEVLGTNINYVGLPGYGQHTKMANQIALAGALASVCEAITYAKSVDLDPQKMLQCISSGAAGSWQMNNNGPKMLSGDFDPGFFIKHYIKDMKIAKDVNKTNNLDLEVLNTVLKMFETMQSNGDDDLGTQAIIKYYQR</sequence>
<dbReference type="InterPro" id="IPR029154">
    <property type="entry name" value="HIBADH-like_NADP-bd"/>
</dbReference>
<evidence type="ECO:0000256" key="2">
    <source>
        <dbReference type="ARBA" id="ARBA00023002"/>
    </source>
</evidence>
<protein>
    <submittedName>
        <fullName evidence="8">2-hydroxy-3-oxopropionate reductase</fullName>
        <ecNumber evidence="7">1.1.1.60</ecNumber>
    </submittedName>
</protein>
<dbReference type="GO" id="GO:0050661">
    <property type="term" value="F:NADP binding"/>
    <property type="evidence" value="ECO:0007669"/>
    <property type="project" value="InterPro"/>
</dbReference>
<reference evidence="7 10" key="3">
    <citation type="journal article" date="2020" name="Microbiome">
        <title>Single-cell genomics of uncultured bacteria reveals dietary fiber responders in the mouse gut microbiota.</title>
        <authorList>
            <person name="Chijiiwa R."/>
            <person name="Hosokawa M."/>
            <person name="Kogawa M."/>
            <person name="Nishikawa Y."/>
            <person name="Ide K."/>
            <person name="Sakanashi C."/>
            <person name="Takahashi K."/>
            <person name="Takeyama H."/>
        </authorList>
    </citation>
    <scope>NUCLEOTIDE SEQUENCE [LARGE SCALE GENOMIC DNA]</scope>
    <source>
        <strain evidence="7">IMSAGC_017</strain>
    </source>
</reference>
<reference evidence="8" key="1">
    <citation type="submission" date="2016-10" db="EMBL/GenBank/DDBJ databases">
        <authorList>
            <person name="de Groot N.N."/>
        </authorList>
    </citation>
    <scope>NUCLEOTIDE SEQUENCE [LARGE SCALE GENOMIC DNA]</scope>
    <source>
        <strain evidence="8">DSM 1551</strain>
    </source>
</reference>
<evidence type="ECO:0000256" key="4">
    <source>
        <dbReference type="PIRSR" id="PIRSR000103-1"/>
    </source>
</evidence>
<organism evidence="8 9">
    <name type="scientific">Thomasclavelia cocleata</name>
    <dbReference type="NCBI Taxonomy" id="69824"/>
    <lineage>
        <taxon>Bacteria</taxon>
        <taxon>Bacillati</taxon>
        <taxon>Bacillota</taxon>
        <taxon>Erysipelotrichia</taxon>
        <taxon>Erysipelotrichales</taxon>
        <taxon>Coprobacillaceae</taxon>
        <taxon>Thomasclavelia</taxon>
    </lineage>
</organism>
<feature type="domain" description="3-hydroxyisobutyrate dehydrogenase-like NAD-binding" evidence="6">
    <location>
        <begin position="165"/>
        <end position="285"/>
    </location>
</feature>
<dbReference type="OrthoDB" id="9786703at2"/>
<keyword evidence="9" id="KW-1185">Reference proteome</keyword>
<dbReference type="EMBL" id="FOIN01000001">
    <property type="protein sequence ID" value="SET09938.1"/>
    <property type="molecule type" value="Genomic_DNA"/>
</dbReference>
<dbReference type="SUPFAM" id="SSF48179">
    <property type="entry name" value="6-phosphogluconate dehydrogenase C-terminal domain-like"/>
    <property type="match status" value="1"/>
</dbReference>
<dbReference type="AlphaFoldDB" id="A0A1I0BS82"/>
<feature type="domain" description="6-phosphogluconate dehydrogenase NADP-binding" evidence="5">
    <location>
        <begin position="3"/>
        <end position="162"/>
    </location>
</feature>
<dbReference type="PIRSF" id="PIRSF000103">
    <property type="entry name" value="HIBADH"/>
    <property type="match status" value="1"/>
</dbReference>
<dbReference type="InterPro" id="IPR006115">
    <property type="entry name" value="6PGDH_NADP-bd"/>
</dbReference>
<accession>A0A1I0BS82</accession>
<dbReference type="GO" id="GO:0008679">
    <property type="term" value="F:2-hydroxy-3-oxopropionate reductase activity"/>
    <property type="evidence" value="ECO:0007669"/>
    <property type="project" value="UniProtKB-EC"/>
</dbReference>
<dbReference type="SUPFAM" id="SSF51735">
    <property type="entry name" value="NAD(P)-binding Rossmann-fold domains"/>
    <property type="match status" value="1"/>
</dbReference>
<dbReference type="InterPro" id="IPR008927">
    <property type="entry name" value="6-PGluconate_DH-like_C_sf"/>
</dbReference>
<dbReference type="GeneID" id="78287294"/>
<dbReference type="InterPro" id="IPR036291">
    <property type="entry name" value="NAD(P)-bd_dom_sf"/>
</dbReference>
<dbReference type="InterPro" id="IPR015815">
    <property type="entry name" value="HIBADH-related"/>
</dbReference>
<proteinExistence type="inferred from homology"/>
<evidence type="ECO:0000313" key="9">
    <source>
        <dbReference type="Proteomes" id="UP000198558"/>
    </source>
</evidence>
<dbReference type="RefSeq" id="WP_092351680.1">
    <property type="nucleotide sequence ID" value="NZ_BLMI01000201.1"/>
</dbReference>
<dbReference type="EC" id="1.1.1.60" evidence="7"/>
<dbReference type="Gene3D" id="3.40.50.720">
    <property type="entry name" value="NAD(P)-binding Rossmann-like Domain"/>
    <property type="match status" value="1"/>
</dbReference>
<gene>
    <name evidence="7" type="primary">garR</name>
    <name evidence="7" type="ORF">IMSAGC017_01685</name>
    <name evidence="8" type="ORF">SAMN04489758_101252</name>
</gene>
<feature type="active site" evidence="4">
    <location>
        <position position="171"/>
    </location>
</feature>
<dbReference type="Pfam" id="PF03446">
    <property type="entry name" value="NAD_binding_2"/>
    <property type="match status" value="1"/>
</dbReference>
<dbReference type="PANTHER" id="PTHR43060:SF15">
    <property type="entry name" value="3-HYDROXYISOBUTYRATE DEHYDROGENASE-LIKE 1, MITOCHONDRIAL-RELATED"/>
    <property type="match status" value="1"/>
</dbReference>